<sequence length="79" mass="9265">MCPFASRICINPRLTLWPTGDFGKILSCFTMAFHCLAHDLADWRMASRRSFRDYLRKVFGTLFFFRDCLSKLYGCAALW</sequence>
<reference evidence="1" key="2">
    <citation type="submission" date="2015-04" db="UniProtKB">
        <authorList>
            <consortium name="EnsemblPlants"/>
        </authorList>
    </citation>
    <scope>IDENTIFICATION</scope>
</reference>
<proteinExistence type="predicted"/>
<accession>A0A0D9YDS5</accession>
<evidence type="ECO:0000313" key="2">
    <source>
        <dbReference type="Proteomes" id="UP000026961"/>
    </source>
</evidence>
<evidence type="ECO:0000313" key="1">
    <source>
        <dbReference type="EnsemblPlants" id="OGLUM01G31940.6"/>
    </source>
</evidence>
<dbReference type="Gramene" id="OGLUM01G31940.6">
    <property type="protein sequence ID" value="OGLUM01G31940.6"/>
    <property type="gene ID" value="OGLUM01G31940"/>
</dbReference>
<dbReference type="EnsemblPlants" id="OGLUM01G31940.6">
    <property type="protein sequence ID" value="OGLUM01G31940.6"/>
    <property type="gene ID" value="OGLUM01G31940"/>
</dbReference>
<protein>
    <submittedName>
        <fullName evidence="1">Uncharacterized protein</fullName>
    </submittedName>
</protein>
<dbReference type="AlphaFoldDB" id="A0A0D9YDS5"/>
<dbReference type="Proteomes" id="UP000026961">
    <property type="component" value="Chromosome 1"/>
</dbReference>
<reference evidence="1" key="3">
    <citation type="submission" date="2018-05" db="EMBL/GenBank/DDBJ databases">
        <title>OgluRS3 (Oryza glumaepatula Reference Sequence Version 3).</title>
        <authorList>
            <person name="Zhang J."/>
            <person name="Kudrna D."/>
            <person name="Lee S."/>
            <person name="Talag J."/>
            <person name="Welchert J."/>
            <person name="Wing R.A."/>
        </authorList>
    </citation>
    <scope>NUCLEOTIDE SEQUENCE [LARGE SCALE GENOMIC DNA]</scope>
</reference>
<dbReference type="HOGENOM" id="CLU_2609902_0_0_1"/>
<organism evidence="1">
    <name type="scientific">Oryza glumipatula</name>
    <dbReference type="NCBI Taxonomy" id="40148"/>
    <lineage>
        <taxon>Eukaryota</taxon>
        <taxon>Viridiplantae</taxon>
        <taxon>Streptophyta</taxon>
        <taxon>Embryophyta</taxon>
        <taxon>Tracheophyta</taxon>
        <taxon>Spermatophyta</taxon>
        <taxon>Magnoliopsida</taxon>
        <taxon>Liliopsida</taxon>
        <taxon>Poales</taxon>
        <taxon>Poaceae</taxon>
        <taxon>BOP clade</taxon>
        <taxon>Oryzoideae</taxon>
        <taxon>Oryzeae</taxon>
        <taxon>Oryzinae</taxon>
        <taxon>Oryza</taxon>
    </lineage>
</organism>
<name>A0A0D9YDS5_9ORYZ</name>
<keyword evidence="2" id="KW-1185">Reference proteome</keyword>
<reference evidence="1" key="1">
    <citation type="submission" date="2013-08" db="EMBL/GenBank/DDBJ databases">
        <title>Oryza genome evolution.</title>
        <authorList>
            <person name="Wing R.A."/>
            <person name="Panaud O."/>
            <person name="Oliveira A.C."/>
        </authorList>
    </citation>
    <scope>NUCLEOTIDE SEQUENCE</scope>
</reference>